<dbReference type="OrthoDB" id="2121326at2759"/>
<comment type="caution">
    <text evidence="4">The sequence shown here is derived from an EMBL/GenBank/DDBJ whole genome shotgun (WGS) entry which is preliminary data.</text>
</comment>
<dbReference type="InterPro" id="IPR037047">
    <property type="entry name" value="PITH_dom_sf"/>
</dbReference>
<dbReference type="Gene3D" id="2.60.120.470">
    <property type="entry name" value="PITH domain"/>
    <property type="match status" value="1"/>
</dbReference>
<proteinExistence type="predicted"/>
<name>A0A9N8EDJ2_9STRA</name>
<protein>
    <submittedName>
        <fullName evidence="4">Thioredoxin-like protein 1</fullName>
    </submittedName>
</protein>
<dbReference type="AlphaFoldDB" id="A0A9N8EDJ2"/>
<dbReference type="InterPro" id="IPR010400">
    <property type="entry name" value="PITH_dom"/>
</dbReference>
<dbReference type="InterPro" id="IPR008979">
    <property type="entry name" value="Galactose-bd-like_sf"/>
</dbReference>
<dbReference type="EMBL" id="CAICTM010000838">
    <property type="protein sequence ID" value="CAB9517199.1"/>
    <property type="molecule type" value="Genomic_DNA"/>
</dbReference>
<dbReference type="Pfam" id="PF06201">
    <property type="entry name" value="PITH"/>
    <property type="match status" value="1"/>
</dbReference>
<dbReference type="PROSITE" id="PS51532">
    <property type="entry name" value="PITH"/>
    <property type="match status" value="1"/>
</dbReference>
<evidence type="ECO:0000259" key="3">
    <source>
        <dbReference type="PROSITE" id="PS51532"/>
    </source>
</evidence>
<gene>
    <name evidence="4" type="ORF">SEMRO_839_G209270.1</name>
</gene>
<organism evidence="4 5">
    <name type="scientific">Seminavis robusta</name>
    <dbReference type="NCBI Taxonomy" id="568900"/>
    <lineage>
        <taxon>Eukaryota</taxon>
        <taxon>Sar</taxon>
        <taxon>Stramenopiles</taxon>
        <taxon>Ochrophyta</taxon>
        <taxon>Bacillariophyta</taxon>
        <taxon>Bacillariophyceae</taxon>
        <taxon>Bacillariophycidae</taxon>
        <taxon>Naviculales</taxon>
        <taxon>Naviculaceae</taxon>
        <taxon>Seminavis</taxon>
    </lineage>
</organism>
<dbReference type="GO" id="GO:0005737">
    <property type="term" value="C:cytoplasm"/>
    <property type="evidence" value="ECO:0007669"/>
    <property type="project" value="UniProtKB-ARBA"/>
</dbReference>
<reference evidence="4" key="1">
    <citation type="submission" date="2020-06" db="EMBL/GenBank/DDBJ databases">
        <authorList>
            <consortium name="Plant Systems Biology data submission"/>
        </authorList>
    </citation>
    <scope>NUCLEOTIDE SEQUENCE</scope>
    <source>
        <strain evidence="4">D6</strain>
    </source>
</reference>
<dbReference type="PANTHER" id="PTHR46115">
    <property type="entry name" value="THIOREDOXIN-LIKE PROTEIN 1"/>
    <property type="match status" value="1"/>
</dbReference>
<dbReference type="SUPFAM" id="SSF49785">
    <property type="entry name" value="Galactose-binding domain-like"/>
    <property type="match status" value="1"/>
</dbReference>
<dbReference type="Proteomes" id="UP001153069">
    <property type="component" value="Unassembled WGS sequence"/>
</dbReference>
<evidence type="ECO:0000256" key="2">
    <source>
        <dbReference type="SAM" id="MobiDB-lite"/>
    </source>
</evidence>
<keyword evidence="5" id="KW-1185">Reference proteome</keyword>
<sequence length="187" mass="20721">MDFAQMAGGGGGAPPSEPSDDGKMMDLGVKIASQECYAKNVDSRFPMTNLFIGDTRLGCKSDADEQLILHVSFQEFVKLRSIKFTEFNNGTDPEINPSKIHIFLNREVGFEDWEDVDPTQTVHLTAEDLKETADPTPLKYVKFQRVRNITLFIEDNAGGDISALGALKFIGRPVETVNMDDFKAKKG</sequence>
<evidence type="ECO:0000313" key="4">
    <source>
        <dbReference type="EMBL" id="CAB9517199.1"/>
    </source>
</evidence>
<evidence type="ECO:0000313" key="5">
    <source>
        <dbReference type="Proteomes" id="UP001153069"/>
    </source>
</evidence>
<accession>A0A9N8EDJ2</accession>
<evidence type="ECO:0000256" key="1">
    <source>
        <dbReference type="ARBA" id="ARBA00023157"/>
    </source>
</evidence>
<feature type="region of interest" description="Disordered" evidence="2">
    <location>
        <begin position="1"/>
        <end position="24"/>
    </location>
</feature>
<feature type="domain" description="PITH" evidence="3">
    <location>
        <begin position="16"/>
        <end position="187"/>
    </location>
</feature>
<keyword evidence="1" id="KW-1015">Disulfide bond</keyword>